<comment type="similarity">
    <text evidence="1">Belongs to the plant acyltransferase family.</text>
</comment>
<name>A0A2Z7AQY6_9LAMI</name>
<organism evidence="2 3">
    <name type="scientific">Dorcoceras hygrometricum</name>
    <dbReference type="NCBI Taxonomy" id="472368"/>
    <lineage>
        <taxon>Eukaryota</taxon>
        <taxon>Viridiplantae</taxon>
        <taxon>Streptophyta</taxon>
        <taxon>Embryophyta</taxon>
        <taxon>Tracheophyta</taxon>
        <taxon>Spermatophyta</taxon>
        <taxon>Magnoliopsida</taxon>
        <taxon>eudicotyledons</taxon>
        <taxon>Gunneridae</taxon>
        <taxon>Pentapetalae</taxon>
        <taxon>asterids</taxon>
        <taxon>lamiids</taxon>
        <taxon>Lamiales</taxon>
        <taxon>Gesneriaceae</taxon>
        <taxon>Didymocarpoideae</taxon>
        <taxon>Trichosporeae</taxon>
        <taxon>Loxocarpinae</taxon>
        <taxon>Dorcoceras</taxon>
    </lineage>
</organism>
<dbReference type="Proteomes" id="UP000250235">
    <property type="component" value="Unassembled WGS sequence"/>
</dbReference>
<proteinExistence type="inferred from homology"/>
<dbReference type="OrthoDB" id="671439at2759"/>
<dbReference type="PANTHER" id="PTHR31642">
    <property type="entry name" value="TRICHOTHECENE 3-O-ACETYLTRANSFERASE"/>
    <property type="match status" value="1"/>
</dbReference>
<sequence>MVHYDFLAGKLIVNEQSGRPEIECNGPGVGFVVASTDITMEEIGDLVYPNPAYRELIMQRLDDVEGDQPLCIFQVTGFKCGGFVLGISTNHVLFDGMSFKHFLVNLASQAFEDKSLATVPCNNRRLLAARTPPQVKFPHPELLKLKTHHWRGISQQEDLDLKIMNLSPDDVSFLKEKAKTSMTMTDGTPRPITSFNVVATHIWRCKALSRDVPNNADRLSTVLFSVDIRSRLRPKLPLSYSGNAILPAYASAKCSELEHLPFSKLVGMVSEGAGRMDDEYARSSIDWGEMYQGFPDGELLISSWWRLGFDEVVYPWGKSKYSCPVVYQRKDIILLFPEIGGTTGINVLVALPPKELHKFQHLFHKFLSPIT</sequence>
<dbReference type="InterPro" id="IPR023213">
    <property type="entry name" value="CAT-like_dom_sf"/>
</dbReference>
<dbReference type="GO" id="GO:0016747">
    <property type="term" value="F:acyltransferase activity, transferring groups other than amino-acyl groups"/>
    <property type="evidence" value="ECO:0007669"/>
    <property type="project" value="TreeGrafter"/>
</dbReference>
<dbReference type="InterPro" id="IPR050317">
    <property type="entry name" value="Plant_Fungal_Acyltransferase"/>
</dbReference>
<evidence type="ECO:0000313" key="2">
    <source>
        <dbReference type="EMBL" id="KZV24304.1"/>
    </source>
</evidence>
<accession>A0A2Z7AQY6</accession>
<protein>
    <submittedName>
        <fullName evidence="2">Omega-hydroxypalmitate O-feruloyl transferase</fullName>
    </submittedName>
</protein>
<gene>
    <name evidence="2" type="ORF">F511_01786</name>
</gene>
<reference evidence="2 3" key="1">
    <citation type="journal article" date="2015" name="Proc. Natl. Acad. Sci. U.S.A.">
        <title>The resurrection genome of Boea hygrometrica: A blueprint for survival of dehydration.</title>
        <authorList>
            <person name="Xiao L."/>
            <person name="Yang G."/>
            <person name="Zhang L."/>
            <person name="Yang X."/>
            <person name="Zhao S."/>
            <person name="Ji Z."/>
            <person name="Zhou Q."/>
            <person name="Hu M."/>
            <person name="Wang Y."/>
            <person name="Chen M."/>
            <person name="Xu Y."/>
            <person name="Jin H."/>
            <person name="Xiao X."/>
            <person name="Hu G."/>
            <person name="Bao F."/>
            <person name="Hu Y."/>
            <person name="Wan P."/>
            <person name="Li L."/>
            <person name="Deng X."/>
            <person name="Kuang T."/>
            <person name="Xiang C."/>
            <person name="Zhu J.K."/>
            <person name="Oliver M.J."/>
            <person name="He Y."/>
        </authorList>
    </citation>
    <scope>NUCLEOTIDE SEQUENCE [LARGE SCALE GENOMIC DNA]</scope>
    <source>
        <strain evidence="3">cv. XS01</strain>
    </source>
</reference>
<dbReference type="PANTHER" id="PTHR31642:SF189">
    <property type="entry name" value="ACYLTRANSFERASE GLAUCE"/>
    <property type="match status" value="1"/>
</dbReference>
<dbReference type="EMBL" id="KV012839">
    <property type="protein sequence ID" value="KZV24304.1"/>
    <property type="molecule type" value="Genomic_DNA"/>
</dbReference>
<evidence type="ECO:0000313" key="3">
    <source>
        <dbReference type="Proteomes" id="UP000250235"/>
    </source>
</evidence>
<dbReference type="AlphaFoldDB" id="A0A2Z7AQY6"/>
<dbReference type="Pfam" id="PF02458">
    <property type="entry name" value="Transferase"/>
    <property type="match status" value="1"/>
</dbReference>
<keyword evidence="2" id="KW-0808">Transferase</keyword>
<keyword evidence="3" id="KW-1185">Reference proteome</keyword>
<evidence type="ECO:0000256" key="1">
    <source>
        <dbReference type="ARBA" id="ARBA00009861"/>
    </source>
</evidence>
<dbReference type="Gene3D" id="3.30.559.10">
    <property type="entry name" value="Chloramphenicol acetyltransferase-like domain"/>
    <property type="match status" value="2"/>
</dbReference>